<organism evidence="1 2">
    <name type="scientific">Nonomuraea mesophila</name>
    <dbReference type="NCBI Taxonomy" id="2530382"/>
    <lineage>
        <taxon>Bacteria</taxon>
        <taxon>Bacillati</taxon>
        <taxon>Actinomycetota</taxon>
        <taxon>Actinomycetes</taxon>
        <taxon>Streptosporangiales</taxon>
        <taxon>Streptosporangiaceae</taxon>
        <taxon>Nonomuraea</taxon>
    </lineage>
</organism>
<name>A0A4R5FYC4_9ACTN</name>
<dbReference type="EMBL" id="SMLD01000001">
    <property type="protein sequence ID" value="TDE60442.1"/>
    <property type="molecule type" value="Genomic_DNA"/>
</dbReference>
<sequence length="183" mass="20300">MTSALDTTLTAVRAAGADPLYRVGGTGAALLQGVRLPVGDVDLLVARREDVDTFAAALSSHPCLYAASWLPESAQYFARYDVHGVHVEFSTVERETDSDGMECVGRGPWRHYVLVTCGSHRVPVVRLELRLATELRRDRPDRYEPLLDHLAAHGFDRDLLNRAMEAHGLSPEKQSLINDRLRP</sequence>
<dbReference type="AlphaFoldDB" id="A0A4R5FYC4"/>
<evidence type="ECO:0008006" key="3">
    <source>
        <dbReference type="Google" id="ProtNLM"/>
    </source>
</evidence>
<proteinExistence type="predicted"/>
<dbReference type="SUPFAM" id="SSF81301">
    <property type="entry name" value="Nucleotidyltransferase"/>
    <property type="match status" value="1"/>
</dbReference>
<comment type="caution">
    <text evidence="1">The sequence shown here is derived from an EMBL/GenBank/DDBJ whole genome shotgun (WGS) entry which is preliminary data.</text>
</comment>
<accession>A0A4R5FYC4</accession>
<dbReference type="Gene3D" id="3.30.460.40">
    <property type="match status" value="1"/>
</dbReference>
<evidence type="ECO:0000313" key="2">
    <source>
        <dbReference type="Proteomes" id="UP000295136"/>
    </source>
</evidence>
<protein>
    <recommendedName>
        <fullName evidence="3">Nucleotidyltransferase family protein</fullName>
    </recommendedName>
</protein>
<dbReference type="InterPro" id="IPR043519">
    <property type="entry name" value="NT_sf"/>
</dbReference>
<dbReference type="RefSeq" id="WP_132627705.1">
    <property type="nucleotide sequence ID" value="NZ_SMLD01000001.1"/>
</dbReference>
<evidence type="ECO:0000313" key="1">
    <source>
        <dbReference type="EMBL" id="TDE60442.1"/>
    </source>
</evidence>
<keyword evidence="2" id="KW-1185">Reference proteome</keyword>
<reference evidence="1 2" key="1">
    <citation type="submission" date="2019-03" db="EMBL/GenBank/DDBJ databases">
        <title>Draft genome sequences of novel Actinobacteria.</title>
        <authorList>
            <person name="Sahin N."/>
            <person name="Ay H."/>
            <person name="Saygin H."/>
        </authorList>
    </citation>
    <scope>NUCLEOTIDE SEQUENCE [LARGE SCALE GENOMIC DNA]</scope>
    <source>
        <strain evidence="1 2">6K102</strain>
    </source>
</reference>
<gene>
    <name evidence="1" type="ORF">E1295_00995</name>
</gene>
<dbReference type="Proteomes" id="UP000295136">
    <property type="component" value="Unassembled WGS sequence"/>
</dbReference>